<dbReference type="EMBL" id="QPHM01000001">
    <property type="protein sequence ID" value="RCU47612.1"/>
    <property type="molecule type" value="Genomic_DNA"/>
</dbReference>
<feature type="transmembrane region" description="Helical" evidence="1">
    <location>
        <begin position="25"/>
        <end position="44"/>
    </location>
</feature>
<sequence length="183" mass="18249">MAGAAALAPLQWGLGSTTFVTSDPGRAVASFCLVLGVAAAVQYWRPGVRRRAVAATLDEPLRAPLYGVAAAVLGWLVVAYAFGQALRVGGGVGRAAVSLGVGGALAVGGFGFVVVGTALTTVLDDRRPWMGALAGAGASALLLVALPGPVDVAVWAFVGATGVGGAARRWLHASASVERTVEN</sequence>
<evidence type="ECO:0000313" key="2">
    <source>
        <dbReference type="EMBL" id="RCU47612.1"/>
    </source>
</evidence>
<keyword evidence="1" id="KW-0472">Membrane</keyword>
<protein>
    <submittedName>
        <fullName evidence="2">Uncharacterized protein</fullName>
    </submittedName>
</protein>
<evidence type="ECO:0000256" key="1">
    <source>
        <dbReference type="SAM" id="Phobius"/>
    </source>
</evidence>
<feature type="transmembrane region" description="Helical" evidence="1">
    <location>
        <begin position="95"/>
        <end position="122"/>
    </location>
</feature>
<name>A0A368NAN0_9EURY</name>
<evidence type="ECO:0000313" key="3">
    <source>
        <dbReference type="Proteomes" id="UP000252189"/>
    </source>
</evidence>
<gene>
    <name evidence="2" type="ORF">DU504_10080</name>
</gene>
<dbReference type="Proteomes" id="UP000252189">
    <property type="component" value="Unassembled WGS sequence"/>
</dbReference>
<proteinExistence type="predicted"/>
<feature type="transmembrane region" description="Helical" evidence="1">
    <location>
        <begin position="65"/>
        <end position="83"/>
    </location>
</feature>
<accession>A0A368NAN0</accession>
<comment type="caution">
    <text evidence="2">The sequence shown here is derived from an EMBL/GenBank/DDBJ whole genome shotgun (WGS) entry which is preliminary data.</text>
</comment>
<keyword evidence="1" id="KW-1133">Transmembrane helix</keyword>
<organism evidence="2 3">
    <name type="scientific">Haloplanus salinus</name>
    <dbReference type="NCBI Taxonomy" id="1126245"/>
    <lineage>
        <taxon>Archaea</taxon>
        <taxon>Methanobacteriati</taxon>
        <taxon>Methanobacteriota</taxon>
        <taxon>Stenosarchaea group</taxon>
        <taxon>Halobacteria</taxon>
        <taxon>Halobacteriales</taxon>
        <taxon>Haloferacaceae</taxon>
        <taxon>Haloplanus</taxon>
    </lineage>
</organism>
<reference evidence="2 3" key="1">
    <citation type="submission" date="2018-07" db="EMBL/GenBank/DDBJ databases">
        <title>Genome sequences of Haloplanus salinus JCM 18368T.</title>
        <authorList>
            <person name="Kim Y.B."/>
            <person name="Roh S.W."/>
        </authorList>
    </citation>
    <scope>NUCLEOTIDE SEQUENCE [LARGE SCALE GENOMIC DNA]</scope>
    <source>
        <strain evidence="2 3">JCM 18368</strain>
    </source>
</reference>
<keyword evidence="1" id="KW-0812">Transmembrane</keyword>
<dbReference type="AlphaFoldDB" id="A0A368NAN0"/>
<keyword evidence="3" id="KW-1185">Reference proteome</keyword>